<protein>
    <submittedName>
        <fullName evidence="6">Target of myb1 like 1 membrane trafficking protein</fullName>
    </submittedName>
</protein>
<dbReference type="GO" id="GO:0015031">
    <property type="term" value="P:protein transport"/>
    <property type="evidence" value="ECO:0007669"/>
    <property type="project" value="UniProtKB-KW"/>
</dbReference>
<dbReference type="PANTHER" id="PTHR13856">
    <property type="entry name" value="VHS DOMAIN CONTAINING PROTEIN FAMILY"/>
    <property type="match status" value="1"/>
</dbReference>
<organism evidence="6 7">
    <name type="scientific">Vombatus ursinus</name>
    <name type="common">Common wombat</name>
    <dbReference type="NCBI Taxonomy" id="29139"/>
    <lineage>
        <taxon>Eukaryota</taxon>
        <taxon>Metazoa</taxon>
        <taxon>Chordata</taxon>
        <taxon>Craniata</taxon>
        <taxon>Vertebrata</taxon>
        <taxon>Euteleostomi</taxon>
        <taxon>Mammalia</taxon>
        <taxon>Metatheria</taxon>
        <taxon>Diprotodontia</taxon>
        <taxon>Vombatidae</taxon>
        <taxon>Vombatus</taxon>
    </lineage>
</organism>
<dbReference type="SUPFAM" id="SSF48464">
    <property type="entry name" value="ENTH/VHS domain"/>
    <property type="match status" value="1"/>
</dbReference>
<dbReference type="InterPro" id="IPR002014">
    <property type="entry name" value="VHS_dom"/>
</dbReference>
<dbReference type="InterPro" id="IPR038425">
    <property type="entry name" value="GAT_sf"/>
</dbReference>
<sequence>MAFGKSHKDPFGTSVGHLIEKATFAGVQTEDWGQFMHICDMIITSKDGPKEAVRALKKRISKNCNHKEIQLTLSLIDMCMQNCGPSFQVLIVKRDFTKDHLVKLLSPRYNLPLDIQNKILSFIMTWSRGFPGGVDVSEVKEIYLELLKKGVQFPSSETEIGTEKQVALSPSVTKPPPFVPSTSVHSSAAACKAPTILLVAEQIGKLHSEVDMVKMNVKVMSAILMENTPGSENQEDMQLLEKLYKTGRDMQERIMDLLAVVENEDVTVELIQVNEDLNQALLGYERFMVRWARDSLQVSSSSKIPFFQITICYL</sequence>
<evidence type="ECO:0000313" key="7">
    <source>
        <dbReference type="Proteomes" id="UP000314987"/>
    </source>
</evidence>
<dbReference type="AlphaFoldDB" id="A0A4X2L021"/>
<dbReference type="PIRSF" id="PIRSF036948">
    <property type="entry name" value="TOM1"/>
    <property type="match status" value="1"/>
</dbReference>
<name>A0A4X2L021_VOMUR</name>
<keyword evidence="2" id="KW-0813">Transport</keyword>
<keyword evidence="7" id="KW-1185">Reference proteome</keyword>
<dbReference type="GeneTree" id="ENSGT00940000160240"/>
<keyword evidence="3" id="KW-0653">Protein transport</keyword>
<dbReference type="PANTHER" id="PTHR13856:SF28">
    <property type="entry name" value="TOM1-LIKE PROTEIN 1"/>
    <property type="match status" value="1"/>
</dbReference>
<proteinExistence type="inferred from homology"/>
<dbReference type="InterPro" id="IPR008942">
    <property type="entry name" value="ENTH_VHS"/>
</dbReference>
<reference evidence="6" key="3">
    <citation type="submission" date="2025-09" db="UniProtKB">
        <authorList>
            <consortium name="Ensembl"/>
        </authorList>
    </citation>
    <scope>IDENTIFICATION</scope>
</reference>
<dbReference type="SMART" id="SM00288">
    <property type="entry name" value="VHS"/>
    <property type="match status" value="1"/>
</dbReference>
<feature type="domain" description="VHS" evidence="4">
    <location>
        <begin position="22"/>
        <end position="154"/>
    </location>
</feature>
<evidence type="ECO:0000313" key="6">
    <source>
        <dbReference type="Ensembl" id="ENSVURP00010017989.1"/>
    </source>
</evidence>
<evidence type="ECO:0000256" key="1">
    <source>
        <dbReference type="ARBA" id="ARBA00007708"/>
    </source>
</evidence>
<dbReference type="PROSITE" id="PS50179">
    <property type="entry name" value="VHS"/>
    <property type="match status" value="1"/>
</dbReference>
<dbReference type="GO" id="GO:0016020">
    <property type="term" value="C:membrane"/>
    <property type="evidence" value="ECO:0007669"/>
    <property type="project" value="TreeGrafter"/>
</dbReference>
<dbReference type="Ensembl" id="ENSVURT00010020437.1">
    <property type="protein sequence ID" value="ENSVURP00010017989.1"/>
    <property type="gene ID" value="ENSVURG00010013745.1"/>
</dbReference>
<gene>
    <name evidence="6" type="primary">TOM1L1</name>
</gene>
<evidence type="ECO:0000256" key="2">
    <source>
        <dbReference type="ARBA" id="ARBA00022448"/>
    </source>
</evidence>
<dbReference type="SUPFAM" id="SSF89009">
    <property type="entry name" value="GAT-like domain"/>
    <property type="match status" value="1"/>
</dbReference>
<evidence type="ECO:0000256" key="3">
    <source>
        <dbReference type="ARBA" id="ARBA00022927"/>
    </source>
</evidence>
<dbReference type="FunFam" id="1.25.40.90:FF:000003">
    <property type="entry name" value="TOM1-like protein 2 isoform X1"/>
    <property type="match status" value="1"/>
</dbReference>
<comment type="similarity">
    <text evidence="1">Belongs to the TOM1 family.</text>
</comment>
<dbReference type="GO" id="GO:0030276">
    <property type="term" value="F:clathrin binding"/>
    <property type="evidence" value="ECO:0007669"/>
    <property type="project" value="TreeGrafter"/>
</dbReference>
<feature type="domain" description="GAT" evidence="5">
    <location>
        <begin position="201"/>
        <end position="289"/>
    </location>
</feature>
<dbReference type="Pfam" id="PF00790">
    <property type="entry name" value="VHS"/>
    <property type="match status" value="1"/>
</dbReference>
<evidence type="ECO:0000259" key="4">
    <source>
        <dbReference type="PROSITE" id="PS50179"/>
    </source>
</evidence>
<dbReference type="Pfam" id="PF03127">
    <property type="entry name" value="GAT"/>
    <property type="match status" value="1"/>
</dbReference>
<dbReference type="InterPro" id="IPR004152">
    <property type="entry name" value="GAT_dom"/>
</dbReference>
<reference evidence="6" key="2">
    <citation type="submission" date="2025-08" db="UniProtKB">
        <authorList>
            <consortium name="Ensembl"/>
        </authorList>
    </citation>
    <scope>IDENTIFICATION</scope>
</reference>
<accession>A0A4X2L021</accession>
<reference evidence="7" key="1">
    <citation type="submission" date="2018-12" db="EMBL/GenBank/DDBJ databases">
        <authorList>
            <person name="Yazar S."/>
        </authorList>
    </citation>
    <scope>NUCLEOTIDE SEQUENCE [LARGE SCALE GENOMIC DNA]</scope>
</reference>
<dbReference type="GO" id="GO:0005768">
    <property type="term" value="C:endosome"/>
    <property type="evidence" value="ECO:0007669"/>
    <property type="project" value="TreeGrafter"/>
</dbReference>
<dbReference type="Gene3D" id="1.20.58.160">
    <property type="match status" value="1"/>
</dbReference>
<dbReference type="InterPro" id="IPR014645">
    <property type="entry name" value="TOM1"/>
</dbReference>
<evidence type="ECO:0000259" key="5">
    <source>
        <dbReference type="PROSITE" id="PS50909"/>
    </source>
</evidence>
<dbReference type="Proteomes" id="UP000314987">
    <property type="component" value="Unassembled WGS sequence"/>
</dbReference>
<dbReference type="PROSITE" id="PS50909">
    <property type="entry name" value="GAT"/>
    <property type="match status" value="1"/>
</dbReference>
<dbReference type="GO" id="GO:0007165">
    <property type="term" value="P:signal transduction"/>
    <property type="evidence" value="ECO:0007669"/>
    <property type="project" value="TreeGrafter"/>
</dbReference>
<dbReference type="GO" id="GO:0043130">
    <property type="term" value="F:ubiquitin binding"/>
    <property type="evidence" value="ECO:0007669"/>
    <property type="project" value="InterPro"/>
</dbReference>
<dbReference type="GO" id="GO:0035091">
    <property type="term" value="F:phosphatidylinositol binding"/>
    <property type="evidence" value="ECO:0007669"/>
    <property type="project" value="InterPro"/>
</dbReference>
<dbReference type="Gene3D" id="1.25.40.90">
    <property type="match status" value="1"/>
</dbReference>